<dbReference type="EMBL" id="SBHS01000001">
    <property type="protein sequence ID" value="TWU78623.1"/>
    <property type="molecule type" value="Genomic_DNA"/>
</dbReference>
<evidence type="ECO:0000256" key="1">
    <source>
        <dbReference type="SAM" id="MobiDB-lite"/>
    </source>
</evidence>
<dbReference type="OrthoDB" id="37659at2759"/>
<dbReference type="OMA" id="WNCQNFL"/>
<comment type="caution">
    <text evidence="2">The sequence shown here is derived from an EMBL/GenBank/DDBJ whole genome shotgun (WGS) entry which is preliminary data.</text>
</comment>
<reference evidence="5" key="2">
    <citation type="submission" date="2018-12" db="EMBL/GenBank/DDBJ databases">
        <title>The complete genome of Metarhizium rileyi, a key fungal pathogen of Lepidoptera.</title>
        <authorList>
            <person name="Binneck E."/>
            <person name="Lastra C.C.L."/>
            <person name="Sosa-Gomez D.R."/>
        </authorList>
    </citation>
    <scope>NUCLEOTIDE SEQUENCE [LARGE SCALE GENOMIC DNA]</scope>
    <source>
        <strain evidence="5">Cep018-CH2</strain>
    </source>
</reference>
<reference evidence="2 4" key="1">
    <citation type="journal article" date="2016" name="Genome Biol. Evol.">
        <title>Divergent and convergent evolution of fungal pathogenicity.</title>
        <authorList>
            <person name="Shang Y."/>
            <person name="Xiao G."/>
            <person name="Zheng P."/>
            <person name="Cen K."/>
            <person name="Zhan S."/>
            <person name="Wang C."/>
        </authorList>
    </citation>
    <scope>NUCLEOTIDE SEQUENCE [LARGE SCALE GENOMIC DNA]</scope>
    <source>
        <strain evidence="2 4">RCEF 4871</strain>
    </source>
</reference>
<name>A0A167EE35_METRR</name>
<feature type="compositionally biased region" description="Basic residues" evidence="1">
    <location>
        <begin position="1"/>
        <end position="11"/>
    </location>
</feature>
<sequence length="180" mass="20296">MFSRKSSHKKTQSSSEKPSDKKGKKTKTPNNTGASCSTIHLTIFVFRGQPDVYYKRHVLVYFTSPEIPSFHETVHARRKDETSRWELDQIHGAMNWPQSLTYLSHVNAGAVQVSKGAEMVPVNIIAATPVQGRDQDSGWNCQNFLLEGLQGIVNYGLQTQEWYQFVEEELVDHLLDGASA</sequence>
<dbReference type="EMBL" id="AZHC01000011">
    <property type="protein sequence ID" value="OAA43764.1"/>
    <property type="molecule type" value="Genomic_DNA"/>
</dbReference>
<proteinExistence type="predicted"/>
<dbReference type="Proteomes" id="UP000317257">
    <property type="component" value="Unassembled WGS sequence"/>
</dbReference>
<accession>A0A167EE35</accession>
<accession>A0A5C6GNW4</accession>
<dbReference type="Proteomes" id="UP000243498">
    <property type="component" value="Unassembled WGS sequence"/>
</dbReference>
<protein>
    <submittedName>
        <fullName evidence="2">Uncharacterized protein</fullName>
    </submittedName>
</protein>
<organism evidence="2 4">
    <name type="scientific">Metarhizium rileyi (strain RCEF 4871)</name>
    <name type="common">Nomuraea rileyi</name>
    <dbReference type="NCBI Taxonomy" id="1649241"/>
    <lineage>
        <taxon>Eukaryota</taxon>
        <taxon>Fungi</taxon>
        <taxon>Dikarya</taxon>
        <taxon>Ascomycota</taxon>
        <taxon>Pezizomycotina</taxon>
        <taxon>Sordariomycetes</taxon>
        <taxon>Hypocreomycetidae</taxon>
        <taxon>Hypocreales</taxon>
        <taxon>Clavicipitaceae</taxon>
        <taxon>Metarhizium</taxon>
    </lineage>
</organism>
<evidence type="ECO:0000313" key="2">
    <source>
        <dbReference type="EMBL" id="OAA43764.1"/>
    </source>
</evidence>
<evidence type="ECO:0000313" key="3">
    <source>
        <dbReference type="EMBL" id="TWU78623.1"/>
    </source>
</evidence>
<evidence type="ECO:0000313" key="4">
    <source>
        <dbReference type="Proteomes" id="UP000243498"/>
    </source>
</evidence>
<keyword evidence="4" id="KW-1185">Reference proteome</keyword>
<evidence type="ECO:0000313" key="5">
    <source>
        <dbReference type="Proteomes" id="UP000317257"/>
    </source>
</evidence>
<dbReference type="AlphaFoldDB" id="A0A167EE35"/>
<gene>
    <name evidence="3" type="ORF">ED733_005104</name>
    <name evidence="2" type="ORF">NOR_04339</name>
</gene>
<reference evidence="3" key="3">
    <citation type="journal article" date="2019" name="Microbiol. Resour. Announc.">
        <title>Genome Sequence of Metarhizium rileyi, a Microbial Control Agent for Lepidoptera.</title>
        <authorList>
            <person name="Binneck E."/>
            <person name="Lastra C.C.L."/>
            <person name="Sosa-Gomez D.R."/>
        </authorList>
    </citation>
    <scope>NUCLEOTIDE SEQUENCE</scope>
    <source>
        <strain evidence="3">Cep018-CH2</strain>
    </source>
</reference>
<feature type="region of interest" description="Disordered" evidence="1">
    <location>
        <begin position="1"/>
        <end position="32"/>
    </location>
</feature>